<accession>A0A5E4M4G3</accession>
<organism evidence="1 2">
    <name type="scientific">Cinara cedri</name>
    <dbReference type="NCBI Taxonomy" id="506608"/>
    <lineage>
        <taxon>Eukaryota</taxon>
        <taxon>Metazoa</taxon>
        <taxon>Ecdysozoa</taxon>
        <taxon>Arthropoda</taxon>
        <taxon>Hexapoda</taxon>
        <taxon>Insecta</taxon>
        <taxon>Pterygota</taxon>
        <taxon>Neoptera</taxon>
        <taxon>Paraneoptera</taxon>
        <taxon>Hemiptera</taxon>
        <taxon>Sternorrhyncha</taxon>
        <taxon>Aphidomorpha</taxon>
        <taxon>Aphidoidea</taxon>
        <taxon>Aphididae</taxon>
        <taxon>Lachninae</taxon>
        <taxon>Cinara</taxon>
    </lineage>
</organism>
<dbReference type="EMBL" id="CABPRJ010000005">
    <property type="protein sequence ID" value="VVC24749.1"/>
    <property type="molecule type" value="Genomic_DNA"/>
</dbReference>
<dbReference type="Proteomes" id="UP000325440">
    <property type="component" value="Unassembled WGS sequence"/>
</dbReference>
<dbReference type="PANTHER" id="PTHR46289">
    <property type="entry name" value="52 KDA REPRESSOR OF THE INHIBITOR OF THE PROTEIN KINASE-LIKE PROTEIN-RELATED"/>
    <property type="match status" value="1"/>
</dbReference>
<name>A0A5E4M4G3_9HEMI</name>
<reference evidence="1 2" key="1">
    <citation type="submission" date="2019-08" db="EMBL/GenBank/DDBJ databases">
        <authorList>
            <person name="Alioto T."/>
            <person name="Alioto T."/>
            <person name="Gomez Garrido J."/>
        </authorList>
    </citation>
    <scope>NUCLEOTIDE SEQUENCE [LARGE SCALE GENOMIC DNA]</scope>
</reference>
<sequence>MILLAVLAKQKSNQEEQINYSEECIENEENTIIESKLSGDILGKIVINILKHLNLNLKHYVGIATDGCSVMTSTVRSAVKYIQSNLQEINNITEIVDKEYSFILIEKQWFSSELKLWIAKWIRVKNEGYLPTTVIDGLDHCQDILFPSIKVLLLIIGYLPISVSSVERSLSTLRRLTDWLRSQMSQDRFNGLTLLHVHKEK</sequence>
<keyword evidence="2" id="KW-1185">Reference proteome</keyword>
<dbReference type="AlphaFoldDB" id="A0A5E4M4G3"/>
<evidence type="ECO:0000313" key="1">
    <source>
        <dbReference type="EMBL" id="VVC24749.1"/>
    </source>
</evidence>
<dbReference type="PANTHER" id="PTHR46289:SF14">
    <property type="entry name" value="DUF4371 DOMAIN-CONTAINING PROTEIN"/>
    <property type="match status" value="1"/>
</dbReference>
<protein>
    <submittedName>
        <fullName evidence="1">Uncharacterized protein</fullName>
    </submittedName>
</protein>
<dbReference type="InterPro" id="IPR052958">
    <property type="entry name" value="IFN-induced_PKR_regulator"/>
</dbReference>
<dbReference type="OrthoDB" id="6625022at2759"/>
<gene>
    <name evidence="1" type="ORF">CINCED_3A016817</name>
</gene>
<evidence type="ECO:0000313" key="2">
    <source>
        <dbReference type="Proteomes" id="UP000325440"/>
    </source>
</evidence>
<proteinExistence type="predicted"/>